<reference evidence="1 2" key="1">
    <citation type="submission" date="2019-12" db="EMBL/GenBank/DDBJ databases">
        <authorList>
            <person name="Alioto T."/>
            <person name="Alioto T."/>
            <person name="Gomez Garrido J."/>
        </authorList>
    </citation>
    <scope>NUCLEOTIDE SEQUENCE [LARGE SCALE GENOMIC DNA]</scope>
</reference>
<sequence length="108" mass="12235">MRPDFQAFLGNFWARCVSNVRDASSVRQGRSLISRHFYAVSGTWCAGHVHGAARTRSDFQAFLGYVRDASWSSQGSGLIFRHSYVVFGTRCAGHVQDVEEMQLDFKHF</sequence>
<comment type="caution">
    <text evidence="1">The sequence shown here is derived from an EMBL/GenBank/DDBJ whole genome shotgun (WGS) entry which is preliminary data.</text>
</comment>
<evidence type="ECO:0000313" key="1">
    <source>
        <dbReference type="EMBL" id="CAA2954904.1"/>
    </source>
</evidence>
<gene>
    <name evidence="1" type="ORF">OLEA9_A035200</name>
</gene>
<dbReference type="AlphaFoldDB" id="A0A8S0PQC1"/>
<proteinExistence type="predicted"/>
<accession>A0A8S0PQC1</accession>
<keyword evidence="2" id="KW-1185">Reference proteome</keyword>
<name>A0A8S0PQC1_OLEEU</name>
<protein>
    <submittedName>
        <fullName evidence="1">Uncharacterized protein</fullName>
    </submittedName>
</protein>
<dbReference type="Proteomes" id="UP000594638">
    <property type="component" value="Unassembled WGS sequence"/>
</dbReference>
<organism evidence="1 2">
    <name type="scientific">Olea europaea subsp. europaea</name>
    <dbReference type="NCBI Taxonomy" id="158383"/>
    <lineage>
        <taxon>Eukaryota</taxon>
        <taxon>Viridiplantae</taxon>
        <taxon>Streptophyta</taxon>
        <taxon>Embryophyta</taxon>
        <taxon>Tracheophyta</taxon>
        <taxon>Spermatophyta</taxon>
        <taxon>Magnoliopsida</taxon>
        <taxon>eudicotyledons</taxon>
        <taxon>Gunneridae</taxon>
        <taxon>Pentapetalae</taxon>
        <taxon>asterids</taxon>
        <taxon>lamiids</taxon>
        <taxon>Lamiales</taxon>
        <taxon>Oleaceae</taxon>
        <taxon>Oleeae</taxon>
        <taxon>Olea</taxon>
    </lineage>
</organism>
<dbReference type="EMBL" id="CACTIH010000130">
    <property type="protein sequence ID" value="CAA2954904.1"/>
    <property type="molecule type" value="Genomic_DNA"/>
</dbReference>
<dbReference type="Gramene" id="OE9A035200T1">
    <property type="protein sequence ID" value="OE9A035200C1"/>
    <property type="gene ID" value="OE9A035200"/>
</dbReference>
<evidence type="ECO:0000313" key="2">
    <source>
        <dbReference type="Proteomes" id="UP000594638"/>
    </source>
</evidence>